<reference evidence="1 2" key="1">
    <citation type="submission" date="2014-06" db="EMBL/GenBank/DDBJ databases">
        <authorList>
            <consortium name="DOE Joint Genome Institute"/>
            <person name="Kuo A."/>
            <person name="Kohler A."/>
            <person name="Nagy L.G."/>
            <person name="Floudas D."/>
            <person name="Copeland A."/>
            <person name="Barry K.W."/>
            <person name="Cichocki N."/>
            <person name="Veneault-Fourrey C."/>
            <person name="LaButti K."/>
            <person name="Lindquist E.A."/>
            <person name="Lipzen A."/>
            <person name="Lundell T."/>
            <person name="Morin E."/>
            <person name="Murat C."/>
            <person name="Sun H."/>
            <person name="Tunlid A."/>
            <person name="Henrissat B."/>
            <person name="Grigoriev I.V."/>
            <person name="Hibbett D.S."/>
            <person name="Martin F."/>
            <person name="Nordberg H.P."/>
            <person name="Cantor M.N."/>
            <person name="Hua S.X."/>
        </authorList>
    </citation>
    <scope>NUCLEOTIDE SEQUENCE [LARGE SCALE GENOMIC DNA]</scope>
    <source>
        <strain evidence="1 2">ATCC 200175</strain>
    </source>
</reference>
<dbReference type="InterPro" id="IPR043502">
    <property type="entry name" value="DNA/RNA_pol_sf"/>
</dbReference>
<proteinExistence type="predicted"/>
<dbReference type="OrthoDB" id="3193212at2759"/>
<keyword evidence="2" id="KW-1185">Reference proteome</keyword>
<feature type="non-terminal residue" evidence="1">
    <location>
        <position position="81"/>
    </location>
</feature>
<sequence length="81" mass="9237">PGIRRFIWEHAQDVHRIMHRIKEAGATFSASKIQLCLPKALILGQRCTPEGRLPDDDKVEKILNWPDLTTPKEARAFMGLC</sequence>
<dbReference type="AlphaFoldDB" id="A0A0C9TFU5"/>
<protein>
    <submittedName>
        <fullName evidence="1">Uncharacterized protein</fullName>
    </submittedName>
</protein>
<organism evidence="1 2">
    <name type="scientific">Paxillus involutus ATCC 200175</name>
    <dbReference type="NCBI Taxonomy" id="664439"/>
    <lineage>
        <taxon>Eukaryota</taxon>
        <taxon>Fungi</taxon>
        <taxon>Dikarya</taxon>
        <taxon>Basidiomycota</taxon>
        <taxon>Agaricomycotina</taxon>
        <taxon>Agaricomycetes</taxon>
        <taxon>Agaricomycetidae</taxon>
        <taxon>Boletales</taxon>
        <taxon>Paxilineae</taxon>
        <taxon>Paxillaceae</taxon>
        <taxon>Paxillus</taxon>
    </lineage>
</organism>
<accession>A0A0C9TFU5</accession>
<evidence type="ECO:0000313" key="1">
    <source>
        <dbReference type="EMBL" id="KIJ09703.1"/>
    </source>
</evidence>
<reference evidence="2" key="2">
    <citation type="submission" date="2015-01" db="EMBL/GenBank/DDBJ databases">
        <title>Evolutionary Origins and Diversification of the Mycorrhizal Mutualists.</title>
        <authorList>
            <consortium name="DOE Joint Genome Institute"/>
            <consortium name="Mycorrhizal Genomics Consortium"/>
            <person name="Kohler A."/>
            <person name="Kuo A."/>
            <person name="Nagy L.G."/>
            <person name="Floudas D."/>
            <person name="Copeland A."/>
            <person name="Barry K.W."/>
            <person name="Cichocki N."/>
            <person name="Veneault-Fourrey C."/>
            <person name="LaButti K."/>
            <person name="Lindquist E.A."/>
            <person name="Lipzen A."/>
            <person name="Lundell T."/>
            <person name="Morin E."/>
            <person name="Murat C."/>
            <person name="Riley R."/>
            <person name="Ohm R."/>
            <person name="Sun H."/>
            <person name="Tunlid A."/>
            <person name="Henrissat B."/>
            <person name="Grigoriev I.V."/>
            <person name="Hibbett D.S."/>
            <person name="Martin F."/>
        </authorList>
    </citation>
    <scope>NUCLEOTIDE SEQUENCE [LARGE SCALE GENOMIC DNA]</scope>
    <source>
        <strain evidence="2">ATCC 200175</strain>
    </source>
</reference>
<dbReference type="SUPFAM" id="SSF56672">
    <property type="entry name" value="DNA/RNA polymerases"/>
    <property type="match status" value="1"/>
</dbReference>
<evidence type="ECO:0000313" key="2">
    <source>
        <dbReference type="Proteomes" id="UP000053647"/>
    </source>
</evidence>
<gene>
    <name evidence="1" type="ORF">PAXINDRAFT_29467</name>
</gene>
<dbReference type="Proteomes" id="UP000053647">
    <property type="component" value="Unassembled WGS sequence"/>
</dbReference>
<name>A0A0C9TFU5_PAXIN</name>
<dbReference type="EMBL" id="KN819441">
    <property type="protein sequence ID" value="KIJ09703.1"/>
    <property type="molecule type" value="Genomic_DNA"/>
</dbReference>
<feature type="non-terminal residue" evidence="1">
    <location>
        <position position="1"/>
    </location>
</feature>
<dbReference type="HOGENOM" id="CLU_142394_1_0_1"/>